<accession>X1FPG1</accession>
<dbReference type="InterPro" id="IPR035461">
    <property type="entry name" value="GmhA/DiaA"/>
</dbReference>
<comment type="caution">
    <text evidence="2">The sequence shown here is derived from an EMBL/GenBank/DDBJ whole genome shotgun (WGS) entry which is preliminary data.</text>
</comment>
<dbReference type="InterPro" id="IPR050099">
    <property type="entry name" value="SIS_GmhA/DiaA_subfam"/>
</dbReference>
<feature type="domain" description="SIS" evidence="1">
    <location>
        <begin position="1"/>
        <end position="95"/>
    </location>
</feature>
<dbReference type="EMBL" id="BARU01001517">
    <property type="protein sequence ID" value="GAH31264.1"/>
    <property type="molecule type" value="Genomic_DNA"/>
</dbReference>
<reference evidence="2" key="1">
    <citation type="journal article" date="2014" name="Front. Microbiol.">
        <title>High frequency of phylogenetically diverse reductive dehalogenase-homologous genes in deep subseafloor sedimentary metagenomes.</title>
        <authorList>
            <person name="Kawai M."/>
            <person name="Futagami T."/>
            <person name="Toyoda A."/>
            <person name="Takaki Y."/>
            <person name="Nishi S."/>
            <person name="Hori S."/>
            <person name="Arai W."/>
            <person name="Tsubouchi T."/>
            <person name="Morono Y."/>
            <person name="Uchiyama I."/>
            <person name="Ito T."/>
            <person name="Fujiyama A."/>
            <person name="Inagaki F."/>
            <person name="Takami H."/>
        </authorList>
    </citation>
    <scope>NUCLEOTIDE SEQUENCE</scope>
    <source>
        <strain evidence="2">Expedition CK06-06</strain>
    </source>
</reference>
<feature type="non-terminal residue" evidence="2">
    <location>
        <position position="1"/>
    </location>
</feature>
<proteinExistence type="predicted"/>
<dbReference type="InterPro" id="IPR046348">
    <property type="entry name" value="SIS_dom_sf"/>
</dbReference>
<dbReference type="Pfam" id="PF01380">
    <property type="entry name" value="SIS"/>
    <property type="match status" value="1"/>
</dbReference>
<dbReference type="PROSITE" id="PS51464">
    <property type="entry name" value="SIS"/>
    <property type="match status" value="1"/>
</dbReference>
<dbReference type="Gene3D" id="3.40.50.10490">
    <property type="entry name" value="Glucose-6-phosphate isomerase like protein, domain 1"/>
    <property type="match status" value="1"/>
</dbReference>
<protein>
    <recommendedName>
        <fullName evidence="1">SIS domain-containing protein</fullName>
    </recommendedName>
</protein>
<name>X1FPG1_9ZZZZ</name>
<dbReference type="PANTHER" id="PTHR30390">
    <property type="entry name" value="SEDOHEPTULOSE 7-PHOSPHATE ISOMERASE / DNAA INITIATOR-ASSOCIATING FACTOR FOR REPLICATION INITIATION"/>
    <property type="match status" value="1"/>
</dbReference>
<dbReference type="GO" id="GO:1901135">
    <property type="term" value="P:carbohydrate derivative metabolic process"/>
    <property type="evidence" value="ECO:0007669"/>
    <property type="project" value="InterPro"/>
</dbReference>
<dbReference type="InterPro" id="IPR001347">
    <property type="entry name" value="SIS_dom"/>
</dbReference>
<evidence type="ECO:0000259" key="1">
    <source>
        <dbReference type="PROSITE" id="PS51464"/>
    </source>
</evidence>
<gene>
    <name evidence="2" type="ORF">S03H2_03952</name>
</gene>
<dbReference type="SUPFAM" id="SSF53697">
    <property type="entry name" value="SIS domain"/>
    <property type="match status" value="1"/>
</dbReference>
<sequence>FAKQVQGLAKKGDVVIAISTGGNSPNVVLAIEEAKKKEAITIGFVGKQGGKLKELVDYIIHVPSNNTPRIQETHIFVGHIICSLVEEYLFGDAGK</sequence>
<dbReference type="GO" id="GO:0097367">
    <property type="term" value="F:carbohydrate derivative binding"/>
    <property type="evidence" value="ECO:0007669"/>
    <property type="project" value="InterPro"/>
</dbReference>
<organism evidence="2">
    <name type="scientific">marine sediment metagenome</name>
    <dbReference type="NCBI Taxonomy" id="412755"/>
    <lineage>
        <taxon>unclassified sequences</taxon>
        <taxon>metagenomes</taxon>
        <taxon>ecological metagenomes</taxon>
    </lineage>
</organism>
<evidence type="ECO:0000313" key="2">
    <source>
        <dbReference type="EMBL" id="GAH31264.1"/>
    </source>
</evidence>
<dbReference type="CDD" id="cd05006">
    <property type="entry name" value="SIS_GmhA"/>
    <property type="match status" value="1"/>
</dbReference>
<dbReference type="AlphaFoldDB" id="X1FPG1"/>